<comment type="caution">
    <text evidence="9">The sequence shown here is derived from an EMBL/GenBank/DDBJ whole genome shotgun (WGS) entry which is preliminary data.</text>
</comment>
<feature type="signal peptide" evidence="7">
    <location>
        <begin position="1"/>
        <end position="28"/>
    </location>
</feature>
<dbReference type="InterPro" id="IPR013780">
    <property type="entry name" value="Glyco_hydro_b"/>
</dbReference>
<comment type="similarity">
    <text evidence="1 6">Belongs to the glycosyl hydrolase 27 family.</text>
</comment>
<dbReference type="EMBL" id="JAIWYP010000004">
    <property type="protein sequence ID" value="KAH3834004.1"/>
    <property type="molecule type" value="Genomic_DNA"/>
</dbReference>
<dbReference type="SUPFAM" id="SSF51445">
    <property type="entry name" value="(Trans)glycosidases"/>
    <property type="match status" value="1"/>
</dbReference>
<dbReference type="CDD" id="cd14792">
    <property type="entry name" value="GH27"/>
    <property type="match status" value="1"/>
</dbReference>
<feature type="chain" id="PRO_5039270053" description="Alpha-galactosidase" evidence="7">
    <location>
        <begin position="29"/>
        <end position="419"/>
    </location>
</feature>
<evidence type="ECO:0000313" key="10">
    <source>
        <dbReference type="Proteomes" id="UP000828390"/>
    </source>
</evidence>
<reference evidence="9" key="1">
    <citation type="journal article" date="2019" name="bioRxiv">
        <title>The Genome of the Zebra Mussel, Dreissena polymorpha: A Resource for Invasive Species Research.</title>
        <authorList>
            <person name="McCartney M.A."/>
            <person name="Auch B."/>
            <person name="Kono T."/>
            <person name="Mallez S."/>
            <person name="Zhang Y."/>
            <person name="Obille A."/>
            <person name="Becker A."/>
            <person name="Abrahante J.E."/>
            <person name="Garbe J."/>
            <person name="Badalamenti J.P."/>
            <person name="Herman A."/>
            <person name="Mangelson H."/>
            <person name="Liachko I."/>
            <person name="Sullivan S."/>
            <person name="Sone E.D."/>
            <person name="Koren S."/>
            <person name="Silverstein K.A.T."/>
            <person name="Beckman K.B."/>
            <person name="Gohl D.M."/>
        </authorList>
    </citation>
    <scope>NUCLEOTIDE SEQUENCE</scope>
    <source>
        <strain evidence="9">Duluth1</strain>
        <tissue evidence="9">Whole animal</tissue>
    </source>
</reference>
<comment type="subunit">
    <text evidence="6">Homodimer.</text>
</comment>
<evidence type="ECO:0000256" key="6">
    <source>
        <dbReference type="RuleBase" id="RU361168"/>
    </source>
</evidence>
<sequence length="419" mass="47295">MSPKLSSDMRAVEALVLLVLQFLSLTAALDNGLARTPPMGWMQWQRFRCNLNCKDDPDNCISERLFMQIADAMASNGYRDAGYQYVSIDDCWMLPERGPDGRLQPDPARFPSGIKALADYIHSKGLRLGIYADMGLHTCKLYPGSKFYLQTDAETFASWGVDMLKLDCCWAGGLEDLETGYQVMEFFLNQSTRVTNRPILYACSWPACSGSQTKYKLVAQHCNMWRNFVDIRDDWSYVYNTIDFYGNNTYGFREVAGPGNWNDPDELSIGNFGLSEDQERAHFGMWCMMASPMFMSNDVRHIRKSSQQLLLNKNLIAINQDPLGIQAYRLSKSSNGMETWIKPMSGSRYAIAALLSNDYGSPVWFTSTLADLGLNATAGYRITEAFENQFMGKYLPSDTLRLLVNPTGIQIVVAETIQQ</sequence>
<dbReference type="Pfam" id="PF16499">
    <property type="entry name" value="Melibiase_2"/>
    <property type="match status" value="1"/>
</dbReference>
<dbReference type="Proteomes" id="UP000828390">
    <property type="component" value="Unassembled WGS sequence"/>
</dbReference>
<dbReference type="SUPFAM" id="SSF51011">
    <property type="entry name" value="Glycosyl hydrolase domain"/>
    <property type="match status" value="1"/>
</dbReference>
<reference evidence="9" key="2">
    <citation type="submission" date="2020-11" db="EMBL/GenBank/DDBJ databases">
        <authorList>
            <person name="McCartney M.A."/>
            <person name="Auch B."/>
            <person name="Kono T."/>
            <person name="Mallez S."/>
            <person name="Becker A."/>
            <person name="Gohl D.M."/>
            <person name="Silverstein K.A.T."/>
            <person name="Koren S."/>
            <person name="Bechman K.B."/>
            <person name="Herman A."/>
            <person name="Abrahante J.E."/>
            <person name="Garbe J."/>
        </authorList>
    </citation>
    <scope>NUCLEOTIDE SEQUENCE</scope>
    <source>
        <strain evidence="9">Duluth1</strain>
        <tissue evidence="9">Whole animal</tissue>
    </source>
</reference>
<dbReference type="OrthoDB" id="5795902at2759"/>
<dbReference type="EC" id="3.2.1.-" evidence="6"/>
<evidence type="ECO:0000313" key="9">
    <source>
        <dbReference type="EMBL" id="KAH3834004.1"/>
    </source>
</evidence>
<dbReference type="Gene3D" id="2.60.40.1180">
    <property type="entry name" value="Golgi alpha-mannosidase II"/>
    <property type="match status" value="1"/>
</dbReference>
<dbReference type="GO" id="GO:0016139">
    <property type="term" value="P:glycoside catabolic process"/>
    <property type="evidence" value="ECO:0007669"/>
    <property type="project" value="TreeGrafter"/>
</dbReference>
<dbReference type="Gene3D" id="3.20.20.70">
    <property type="entry name" value="Aldolase class I"/>
    <property type="match status" value="1"/>
</dbReference>
<dbReference type="PANTHER" id="PTHR11452:SF83">
    <property type="entry name" value="ALPHA-GALACTOSIDASE"/>
    <property type="match status" value="1"/>
</dbReference>
<dbReference type="InterPro" id="IPR035373">
    <property type="entry name" value="Melibiase/NAGA_C"/>
</dbReference>
<gene>
    <name evidence="9" type="ORF">DPMN_107322</name>
</gene>
<dbReference type="InterPro" id="IPR013785">
    <property type="entry name" value="Aldolase_TIM"/>
</dbReference>
<evidence type="ECO:0000256" key="5">
    <source>
        <dbReference type="ARBA" id="ARBA00023295"/>
    </source>
</evidence>
<organism evidence="9 10">
    <name type="scientific">Dreissena polymorpha</name>
    <name type="common">Zebra mussel</name>
    <name type="synonym">Mytilus polymorpha</name>
    <dbReference type="NCBI Taxonomy" id="45954"/>
    <lineage>
        <taxon>Eukaryota</taxon>
        <taxon>Metazoa</taxon>
        <taxon>Spiralia</taxon>
        <taxon>Lophotrochozoa</taxon>
        <taxon>Mollusca</taxon>
        <taxon>Bivalvia</taxon>
        <taxon>Autobranchia</taxon>
        <taxon>Heteroconchia</taxon>
        <taxon>Euheterodonta</taxon>
        <taxon>Imparidentia</taxon>
        <taxon>Neoheterodontei</taxon>
        <taxon>Myida</taxon>
        <taxon>Dreissenoidea</taxon>
        <taxon>Dreissenidae</taxon>
        <taxon>Dreissena</taxon>
    </lineage>
</organism>
<evidence type="ECO:0000256" key="3">
    <source>
        <dbReference type="ARBA" id="ARBA00023157"/>
    </source>
</evidence>
<dbReference type="PANTHER" id="PTHR11452">
    <property type="entry name" value="ALPHA-GALACTOSIDASE/ALPHA-N-ACETYLGALACTOSAMINIDASE"/>
    <property type="match status" value="1"/>
</dbReference>
<proteinExistence type="inferred from homology"/>
<name>A0A9D4K6V2_DREPO</name>
<dbReference type="GO" id="GO:0004557">
    <property type="term" value="F:alpha-galactosidase activity"/>
    <property type="evidence" value="ECO:0007669"/>
    <property type="project" value="TreeGrafter"/>
</dbReference>
<keyword evidence="7" id="KW-0732">Signal</keyword>
<keyword evidence="10" id="KW-1185">Reference proteome</keyword>
<evidence type="ECO:0000256" key="2">
    <source>
        <dbReference type="ARBA" id="ARBA00022801"/>
    </source>
</evidence>
<dbReference type="InterPro" id="IPR017853">
    <property type="entry name" value="GH"/>
</dbReference>
<evidence type="ECO:0000256" key="1">
    <source>
        <dbReference type="ARBA" id="ARBA00009743"/>
    </source>
</evidence>
<keyword evidence="2 6" id="KW-0378">Hydrolase</keyword>
<keyword evidence="5 6" id="KW-0326">Glycosidase</keyword>
<dbReference type="Pfam" id="PF17450">
    <property type="entry name" value="Melibiase_2_C"/>
    <property type="match status" value="1"/>
</dbReference>
<evidence type="ECO:0000256" key="7">
    <source>
        <dbReference type="SAM" id="SignalP"/>
    </source>
</evidence>
<accession>A0A9D4K6V2</accession>
<feature type="domain" description="Alpha galactosidase A C-terminal" evidence="8">
    <location>
        <begin position="324"/>
        <end position="408"/>
    </location>
</feature>
<keyword evidence="3 6" id="KW-1015">Disulfide bond</keyword>
<dbReference type="PRINTS" id="PR00740">
    <property type="entry name" value="GLHYDRLASE27"/>
</dbReference>
<dbReference type="AlphaFoldDB" id="A0A9D4K6V2"/>
<evidence type="ECO:0000256" key="4">
    <source>
        <dbReference type="ARBA" id="ARBA00023180"/>
    </source>
</evidence>
<evidence type="ECO:0000259" key="8">
    <source>
        <dbReference type="Pfam" id="PF17450"/>
    </source>
</evidence>
<dbReference type="GO" id="GO:0009311">
    <property type="term" value="P:oligosaccharide metabolic process"/>
    <property type="evidence" value="ECO:0007669"/>
    <property type="project" value="TreeGrafter"/>
</dbReference>
<dbReference type="FunFam" id="3.20.20.70:FF:000197">
    <property type="entry name" value="Alpha-galactosidase"/>
    <property type="match status" value="1"/>
</dbReference>
<dbReference type="InterPro" id="IPR002241">
    <property type="entry name" value="Glyco_hydro_27"/>
</dbReference>
<dbReference type="GO" id="GO:0005737">
    <property type="term" value="C:cytoplasm"/>
    <property type="evidence" value="ECO:0007669"/>
    <property type="project" value="TreeGrafter"/>
</dbReference>
<keyword evidence="4" id="KW-0325">Glycoprotein</keyword>
<protein>
    <recommendedName>
        <fullName evidence="6">Alpha-galactosidase</fullName>
        <ecNumber evidence="6">3.2.1.-</ecNumber>
    </recommendedName>
</protein>